<keyword evidence="2" id="KW-1185">Reference proteome</keyword>
<feature type="non-terminal residue" evidence="1">
    <location>
        <position position="292"/>
    </location>
</feature>
<dbReference type="AlphaFoldDB" id="A0A9N9BLR3"/>
<evidence type="ECO:0000313" key="1">
    <source>
        <dbReference type="EMBL" id="CAG8570299.1"/>
    </source>
</evidence>
<gene>
    <name evidence="1" type="ORF">ALEPTO_LOCUS6779</name>
</gene>
<accession>A0A9N9BLR3</accession>
<comment type="caution">
    <text evidence="1">The sequence shown here is derived from an EMBL/GenBank/DDBJ whole genome shotgun (WGS) entry which is preliminary data.</text>
</comment>
<reference evidence="1" key="1">
    <citation type="submission" date="2021-06" db="EMBL/GenBank/DDBJ databases">
        <authorList>
            <person name="Kallberg Y."/>
            <person name="Tangrot J."/>
            <person name="Rosling A."/>
        </authorList>
    </citation>
    <scope>NUCLEOTIDE SEQUENCE</scope>
    <source>
        <strain evidence="1">FL130A</strain>
    </source>
</reference>
<sequence length="292" mass="34704">LDNHDDQIDLRRIIPFGDLPPDPSNSTVKKRNIIRAKNFFQQKVSEENYFSIYQTVLDNFYFSLIILDEETDSEIFMTLNTAGEDLTIPDLVKSALTRRNDNQAFQESNCYKRTLDDKINRFYRDKIKKGDKEENAKFLDLLVKYAEVYEKIINADNYRWWWEQNWSFEMFKTVFDLLLLLERKELISQVLAIHFQFQEKTQEEKLAITKELKKLVVYVFRAVIVKKGLEDADALRAIRINTLKMINSGQTSLFEQEKYPINLIIKEFQQGSNLFYQALGEQQNKRDKEFQS</sequence>
<organism evidence="1 2">
    <name type="scientific">Ambispora leptoticha</name>
    <dbReference type="NCBI Taxonomy" id="144679"/>
    <lineage>
        <taxon>Eukaryota</taxon>
        <taxon>Fungi</taxon>
        <taxon>Fungi incertae sedis</taxon>
        <taxon>Mucoromycota</taxon>
        <taxon>Glomeromycotina</taxon>
        <taxon>Glomeromycetes</taxon>
        <taxon>Archaeosporales</taxon>
        <taxon>Ambisporaceae</taxon>
        <taxon>Ambispora</taxon>
    </lineage>
</organism>
<evidence type="ECO:0000313" key="2">
    <source>
        <dbReference type="Proteomes" id="UP000789508"/>
    </source>
</evidence>
<dbReference type="EMBL" id="CAJVPS010002517">
    <property type="protein sequence ID" value="CAG8570299.1"/>
    <property type="molecule type" value="Genomic_DNA"/>
</dbReference>
<protein>
    <submittedName>
        <fullName evidence="1">962_t:CDS:1</fullName>
    </submittedName>
</protein>
<proteinExistence type="predicted"/>
<name>A0A9N9BLR3_9GLOM</name>
<dbReference type="Proteomes" id="UP000789508">
    <property type="component" value="Unassembled WGS sequence"/>
</dbReference>
<dbReference type="OrthoDB" id="10432550at2759"/>